<dbReference type="EMBL" id="JASCZI010061439">
    <property type="protein sequence ID" value="MED6138713.1"/>
    <property type="molecule type" value="Genomic_DNA"/>
</dbReference>
<evidence type="ECO:0000313" key="2">
    <source>
        <dbReference type="Proteomes" id="UP001341840"/>
    </source>
</evidence>
<evidence type="ECO:0000313" key="1">
    <source>
        <dbReference type="EMBL" id="MED6138713.1"/>
    </source>
</evidence>
<keyword evidence="2" id="KW-1185">Reference proteome</keyword>
<accession>A0ABU6SSJ4</accession>
<comment type="caution">
    <text evidence="1">The sequence shown here is derived from an EMBL/GenBank/DDBJ whole genome shotgun (WGS) entry which is preliminary data.</text>
</comment>
<sequence>MVAAPIPSFDQLLTRLPRPASTWLEIPFLTFKIECSPRNRAAARYSRAGARLRRHDFYVILVCAAARPHGTLCGLASSYDPISVKRSGLTALAEF</sequence>
<name>A0ABU6SSJ4_9FABA</name>
<proteinExistence type="predicted"/>
<dbReference type="Proteomes" id="UP001341840">
    <property type="component" value="Unassembled WGS sequence"/>
</dbReference>
<organism evidence="1 2">
    <name type="scientific">Stylosanthes scabra</name>
    <dbReference type="NCBI Taxonomy" id="79078"/>
    <lineage>
        <taxon>Eukaryota</taxon>
        <taxon>Viridiplantae</taxon>
        <taxon>Streptophyta</taxon>
        <taxon>Embryophyta</taxon>
        <taxon>Tracheophyta</taxon>
        <taxon>Spermatophyta</taxon>
        <taxon>Magnoliopsida</taxon>
        <taxon>eudicotyledons</taxon>
        <taxon>Gunneridae</taxon>
        <taxon>Pentapetalae</taxon>
        <taxon>rosids</taxon>
        <taxon>fabids</taxon>
        <taxon>Fabales</taxon>
        <taxon>Fabaceae</taxon>
        <taxon>Papilionoideae</taxon>
        <taxon>50 kb inversion clade</taxon>
        <taxon>dalbergioids sensu lato</taxon>
        <taxon>Dalbergieae</taxon>
        <taxon>Pterocarpus clade</taxon>
        <taxon>Stylosanthes</taxon>
    </lineage>
</organism>
<reference evidence="1 2" key="1">
    <citation type="journal article" date="2023" name="Plants (Basel)">
        <title>Bridging the Gap: Combining Genomics and Transcriptomics Approaches to Understand Stylosanthes scabra, an Orphan Legume from the Brazilian Caatinga.</title>
        <authorList>
            <person name="Ferreira-Neto J.R.C."/>
            <person name="da Silva M.D."/>
            <person name="Binneck E."/>
            <person name="de Melo N.F."/>
            <person name="da Silva R.H."/>
            <person name="de Melo A.L.T.M."/>
            <person name="Pandolfi V."/>
            <person name="Bustamante F.O."/>
            <person name="Brasileiro-Vidal A.C."/>
            <person name="Benko-Iseppon A.M."/>
        </authorList>
    </citation>
    <scope>NUCLEOTIDE SEQUENCE [LARGE SCALE GENOMIC DNA]</scope>
    <source>
        <tissue evidence="1">Leaves</tissue>
    </source>
</reference>
<protein>
    <submittedName>
        <fullName evidence="1">Uncharacterized protein</fullName>
    </submittedName>
</protein>
<gene>
    <name evidence="1" type="ORF">PIB30_077014</name>
</gene>